<sequence length="292" mass="31772">MATTTDRSDPGGRVAEARARRTGCAKVSYPIGIRRLVVRRTRRIGSAIVRVTLGGAGLDGFLSFCPTEHVRLIFPDPDGTLRLPEPNGQMLRWPRPMPRSREYTVRRFDPDSGELDIDLVLHDGGLAAGWAETVAVGEEIDVAGPPGGLAVPDGYDRFLLAGDITALPAMARWLEALPADAAGWAFVEVADSSEEIELGRPDGVAVRWVHRGPVPPGSSDALADAVRQVEIPEGSTVFAWVGGEAGAIRPLRRWIRDELGLGPDDHEVTGYWKRGVADFEEDDDHDHDHDHE</sequence>
<dbReference type="InterPro" id="IPR017938">
    <property type="entry name" value="Riboflavin_synthase-like_b-brl"/>
</dbReference>
<evidence type="ECO:0000259" key="1">
    <source>
        <dbReference type="PROSITE" id="PS50061"/>
    </source>
</evidence>
<dbReference type="PROSITE" id="PS51384">
    <property type="entry name" value="FAD_FR"/>
    <property type="match status" value="1"/>
</dbReference>
<dbReference type="InterPro" id="IPR013113">
    <property type="entry name" value="SIP_FAD-bd"/>
</dbReference>
<dbReference type="SUPFAM" id="SSF63380">
    <property type="entry name" value="Riboflavin synthase domain-like"/>
    <property type="match status" value="1"/>
</dbReference>
<dbReference type="Gene3D" id="3.40.50.80">
    <property type="entry name" value="Nucleotide-binding domain of ferredoxin-NADP reductase (FNR) module"/>
    <property type="match status" value="1"/>
</dbReference>
<dbReference type="Proteomes" id="UP000295560">
    <property type="component" value="Unassembled WGS sequence"/>
</dbReference>
<keyword evidence="4" id="KW-1185">Reference proteome</keyword>
<dbReference type="AlphaFoldDB" id="A0A4R1HZ99"/>
<protein>
    <submittedName>
        <fullName evidence="3">NADPH-dependent ferric siderophore reductase</fullName>
    </submittedName>
</protein>
<dbReference type="InterPro" id="IPR007037">
    <property type="entry name" value="SIP_rossman_dom"/>
</dbReference>
<dbReference type="InterPro" id="IPR039261">
    <property type="entry name" value="FNR_nucleotide-bd"/>
</dbReference>
<dbReference type="InterPro" id="IPR039374">
    <property type="entry name" value="SIP_fam"/>
</dbReference>
<feature type="domain" description="ETS" evidence="1">
    <location>
        <begin position="168"/>
        <end position="227"/>
    </location>
</feature>
<evidence type="ECO:0000313" key="4">
    <source>
        <dbReference type="Proteomes" id="UP000295560"/>
    </source>
</evidence>
<feature type="domain" description="FAD-binding FR-type" evidence="2">
    <location>
        <begin position="31"/>
        <end position="152"/>
    </location>
</feature>
<dbReference type="InterPro" id="IPR017927">
    <property type="entry name" value="FAD-bd_FR_type"/>
</dbReference>
<evidence type="ECO:0000313" key="3">
    <source>
        <dbReference type="EMBL" id="TCK26220.1"/>
    </source>
</evidence>
<dbReference type="Pfam" id="PF08021">
    <property type="entry name" value="FAD_binding_9"/>
    <property type="match status" value="1"/>
</dbReference>
<dbReference type="PROSITE" id="PS50061">
    <property type="entry name" value="ETS_DOMAIN_3"/>
    <property type="match status" value="1"/>
</dbReference>
<dbReference type="OrthoDB" id="3291337at2"/>
<accession>A0A4R1HZ99</accession>
<dbReference type="PANTHER" id="PTHR30157">
    <property type="entry name" value="FERRIC REDUCTASE, NADPH-DEPENDENT"/>
    <property type="match status" value="1"/>
</dbReference>
<proteinExistence type="predicted"/>
<reference evidence="3 4" key="1">
    <citation type="submission" date="2019-03" db="EMBL/GenBank/DDBJ databases">
        <title>Sequencing the genomes of 1000 actinobacteria strains.</title>
        <authorList>
            <person name="Klenk H.-P."/>
        </authorList>
    </citation>
    <scope>NUCLEOTIDE SEQUENCE [LARGE SCALE GENOMIC DNA]</scope>
    <source>
        <strain evidence="3 4">DSM 44969</strain>
    </source>
</reference>
<dbReference type="GO" id="GO:0016491">
    <property type="term" value="F:oxidoreductase activity"/>
    <property type="evidence" value="ECO:0007669"/>
    <property type="project" value="InterPro"/>
</dbReference>
<dbReference type="PANTHER" id="PTHR30157:SF0">
    <property type="entry name" value="NADPH-DEPENDENT FERRIC-CHELATE REDUCTASE"/>
    <property type="match status" value="1"/>
</dbReference>
<dbReference type="RefSeq" id="WP_132423142.1">
    <property type="nucleotide sequence ID" value="NZ_SMFZ01000001.1"/>
</dbReference>
<dbReference type="EMBL" id="SMFZ01000001">
    <property type="protein sequence ID" value="TCK26220.1"/>
    <property type="molecule type" value="Genomic_DNA"/>
</dbReference>
<dbReference type="Gene3D" id="2.40.30.10">
    <property type="entry name" value="Translation factors"/>
    <property type="match status" value="1"/>
</dbReference>
<comment type="caution">
    <text evidence="3">The sequence shown here is derived from an EMBL/GenBank/DDBJ whole genome shotgun (WGS) entry which is preliminary data.</text>
</comment>
<dbReference type="CDD" id="cd06193">
    <property type="entry name" value="siderophore_interacting"/>
    <property type="match status" value="1"/>
</dbReference>
<gene>
    <name evidence="3" type="ORF">EV378_2049</name>
</gene>
<dbReference type="Pfam" id="PF04954">
    <property type="entry name" value="SIP"/>
    <property type="match status" value="1"/>
</dbReference>
<evidence type="ECO:0000259" key="2">
    <source>
        <dbReference type="PROSITE" id="PS51384"/>
    </source>
</evidence>
<name>A0A4R1HZ99_PSEEN</name>
<organism evidence="3 4">
    <name type="scientific">Pseudonocardia endophytica</name>
    <dbReference type="NCBI Taxonomy" id="401976"/>
    <lineage>
        <taxon>Bacteria</taxon>
        <taxon>Bacillati</taxon>
        <taxon>Actinomycetota</taxon>
        <taxon>Actinomycetes</taxon>
        <taxon>Pseudonocardiales</taxon>
        <taxon>Pseudonocardiaceae</taxon>
        <taxon>Pseudonocardia</taxon>
    </lineage>
</organism>
<dbReference type="InterPro" id="IPR000418">
    <property type="entry name" value="Ets_dom"/>
</dbReference>
<dbReference type="GO" id="GO:0003700">
    <property type="term" value="F:DNA-binding transcription factor activity"/>
    <property type="evidence" value="ECO:0007669"/>
    <property type="project" value="InterPro"/>
</dbReference>
<dbReference type="GO" id="GO:0043565">
    <property type="term" value="F:sequence-specific DNA binding"/>
    <property type="evidence" value="ECO:0007669"/>
    <property type="project" value="InterPro"/>
</dbReference>